<organism evidence="4">
    <name type="scientific">viral metagenome</name>
    <dbReference type="NCBI Taxonomy" id="1070528"/>
    <lineage>
        <taxon>unclassified sequences</taxon>
        <taxon>metagenomes</taxon>
        <taxon>organismal metagenomes</taxon>
    </lineage>
</organism>
<evidence type="ECO:0008006" key="5">
    <source>
        <dbReference type="Google" id="ProtNLM"/>
    </source>
</evidence>
<protein>
    <recommendedName>
        <fullName evidence="5">Autophagy-related protein</fullName>
    </recommendedName>
</protein>
<sequence length="135" mass="15982">MDLLLRTKRAYQRREQNKKISKSEFKSKHILIDRQGESRRILEKYPDRIPVICERISRNIPQVDRRKYLCPGDLSLSNFMHVLRKRIKLEPEKALYLFINNKLVPCSSVLATLYDKEKSEDGFLYINYAGESTFG</sequence>
<dbReference type="InterPro" id="IPR004241">
    <property type="entry name" value="Atg8-like"/>
</dbReference>
<accession>A0A6C0JF82</accession>
<evidence type="ECO:0000256" key="2">
    <source>
        <dbReference type="ARBA" id="ARBA00023136"/>
    </source>
</evidence>
<evidence type="ECO:0000256" key="3">
    <source>
        <dbReference type="ARBA" id="ARBA00023288"/>
    </source>
</evidence>
<dbReference type="EMBL" id="MN740356">
    <property type="protein sequence ID" value="QHU02314.1"/>
    <property type="molecule type" value="Genomic_DNA"/>
</dbReference>
<dbReference type="GO" id="GO:0016020">
    <property type="term" value="C:membrane"/>
    <property type="evidence" value="ECO:0007669"/>
    <property type="project" value="UniProtKB-SubCell"/>
</dbReference>
<keyword evidence="3" id="KW-0449">Lipoprotein</keyword>
<name>A0A6C0JF82_9ZZZZ</name>
<evidence type="ECO:0000256" key="1">
    <source>
        <dbReference type="ARBA" id="ARBA00004370"/>
    </source>
</evidence>
<comment type="subcellular location">
    <subcellularLocation>
        <location evidence="1">Membrane</location>
    </subcellularLocation>
</comment>
<dbReference type="Gene3D" id="3.10.20.90">
    <property type="entry name" value="Phosphatidylinositol 3-kinase Catalytic Subunit, Chain A, domain 1"/>
    <property type="match status" value="1"/>
</dbReference>
<keyword evidence="2" id="KW-0472">Membrane</keyword>
<dbReference type="PANTHER" id="PTHR10969">
    <property type="entry name" value="MICROTUBULE-ASSOCIATED PROTEINS 1A/1B LIGHT CHAIN 3-RELATED"/>
    <property type="match status" value="1"/>
</dbReference>
<dbReference type="InterPro" id="IPR029071">
    <property type="entry name" value="Ubiquitin-like_domsf"/>
</dbReference>
<dbReference type="AlphaFoldDB" id="A0A6C0JF82"/>
<dbReference type="SUPFAM" id="SSF54236">
    <property type="entry name" value="Ubiquitin-like"/>
    <property type="match status" value="1"/>
</dbReference>
<dbReference type="Pfam" id="PF02991">
    <property type="entry name" value="ATG8"/>
    <property type="match status" value="1"/>
</dbReference>
<evidence type="ECO:0000313" key="4">
    <source>
        <dbReference type="EMBL" id="QHU02314.1"/>
    </source>
</evidence>
<reference evidence="4" key="1">
    <citation type="journal article" date="2020" name="Nature">
        <title>Giant virus diversity and host interactions through global metagenomics.</title>
        <authorList>
            <person name="Schulz F."/>
            <person name="Roux S."/>
            <person name="Paez-Espino D."/>
            <person name="Jungbluth S."/>
            <person name="Walsh D.A."/>
            <person name="Denef V.J."/>
            <person name="McMahon K.D."/>
            <person name="Konstantinidis K.T."/>
            <person name="Eloe-Fadrosh E.A."/>
            <person name="Kyrpides N.C."/>
            <person name="Woyke T."/>
        </authorList>
    </citation>
    <scope>NUCLEOTIDE SEQUENCE</scope>
    <source>
        <strain evidence="4">GVMAG-M-3300025880-75</strain>
    </source>
</reference>
<proteinExistence type="predicted"/>